<sequence length="483" mass="52097">MAKVPRLIARDEFTYEIPMDEVPGMRVPGVLFSNEALLSGVEGDPSLMQLANVATLPGIQRNALAMPDIHFGYGFPVGGVAAFDLEEGIVSPGGIGYDINCGVRLLRTSLTTEEVRPRLGDLMDRLYRAVPSGVGSKGGRPLNPSEVDEVLAGGARWAVEHGLGRTEDLEVQEEEGRMTDADPAEVSDNARKRGSKQLGTLGSGNHFLEVQSVDELFHPECALALGLEPGQVTVMLHTGSRGLGHQIATEYIQRMDDRLVREGTQLVDRQLSCAPIASDDGQSYLRAMAAGANFAWANRQAITHGVRRAFSETFARSAEDMDLAVVYDIAHNIAKTETHRLDDGPKRVLVHRKGATRAFPAGREEVPSAYRPFGQPVLIPGDMGTASYVLAGLSTSMDRSFGSSCHGAGRRLSRHAANRTFRYEEVTRALRAKGIQVRAATHEGVTEEAPGAYKDVENVVRVAEGAGLTRRVARLVPLGVVKG</sequence>
<dbReference type="GO" id="GO:0003972">
    <property type="term" value="F:RNA ligase (ATP) activity"/>
    <property type="evidence" value="ECO:0007669"/>
    <property type="project" value="TreeGrafter"/>
</dbReference>
<dbReference type="GO" id="GO:0046872">
    <property type="term" value="F:metal ion binding"/>
    <property type="evidence" value="ECO:0007669"/>
    <property type="project" value="UniProtKB-KW"/>
</dbReference>
<dbReference type="SUPFAM" id="SSF103365">
    <property type="entry name" value="Hypothetical protein PH1602"/>
    <property type="match status" value="1"/>
</dbReference>
<accession>T1A867</accession>
<dbReference type="PANTHER" id="PTHR11118">
    <property type="entry name" value="RNA-SPLICING LIGASE RTCB HOMOLOG"/>
    <property type="match status" value="1"/>
</dbReference>
<dbReference type="EC" id="6.5.1.8" evidence="3"/>
<feature type="compositionally biased region" description="Basic and acidic residues" evidence="11">
    <location>
        <begin position="163"/>
        <end position="180"/>
    </location>
</feature>
<evidence type="ECO:0000256" key="1">
    <source>
        <dbReference type="ARBA" id="ARBA00001936"/>
    </source>
</evidence>
<comment type="catalytic activity">
    <reaction evidence="9">
        <text>a 3'-end 3'-phospho-ribonucleotide-RNA + a 5'-end dephospho-ribonucleoside-RNA + GTP = a ribonucleotidyl-ribonucleotide-RNA + GMP + diphosphate</text>
        <dbReference type="Rhea" id="RHEA:68076"/>
        <dbReference type="Rhea" id="RHEA-COMP:10463"/>
        <dbReference type="Rhea" id="RHEA-COMP:13936"/>
        <dbReference type="Rhea" id="RHEA-COMP:17355"/>
        <dbReference type="ChEBI" id="CHEBI:33019"/>
        <dbReference type="ChEBI" id="CHEBI:37565"/>
        <dbReference type="ChEBI" id="CHEBI:58115"/>
        <dbReference type="ChEBI" id="CHEBI:83062"/>
        <dbReference type="ChEBI" id="CHEBI:138284"/>
        <dbReference type="ChEBI" id="CHEBI:173118"/>
        <dbReference type="EC" id="6.5.1.8"/>
    </reaction>
</comment>
<evidence type="ECO:0000256" key="6">
    <source>
        <dbReference type="ARBA" id="ARBA00022741"/>
    </source>
</evidence>
<keyword evidence="4" id="KW-0436">Ligase</keyword>
<comment type="catalytic activity">
    <reaction evidence="10">
        <text>a 3'-end 2',3'-cyclophospho-ribonucleotide-RNA + a 5'-end dephospho-ribonucleoside-RNA + GTP + H2O = a ribonucleotidyl-ribonucleotide-RNA + GMP + diphosphate + H(+)</text>
        <dbReference type="Rhea" id="RHEA:68080"/>
        <dbReference type="Rhea" id="RHEA-COMP:10464"/>
        <dbReference type="Rhea" id="RHEA-COMP:13936"/>
        <dbReference type="Rhea" id="RHEA-COMP:17355"/>
        <dbReference type="ChEBI" id="CHEBI:15377"/>
        <dbReference type="ChEBI" id="CHEBI:15378"/>
        <dbReference type="ChEBI" id="CHEBI:33019"/>
        <dbReference type="ChEBI" id="CHEBI:37565"/>
        <dbReference type="ChEBI" id="CHEBI:58115"/>
        <dbReference type="ChEBI" id="CHEBI:83064"/>
        <dbReference type="ChEBI" id="CHEBI:138284"/>
        <dbReference type="ChEBI" id="CHEBI:173118"/>
        <dbReference type="EC" id="6.5.1.8"/>
    </reaction>
</comment>
<dbReference type="InterPro" id="IPR036025">
    <property type="entry name" value="RtcB-like_sf"/>
</dbReference>
<evidence type="ECO:0000313" key="12">
    <source>
        <dbReference type="EMBL" id="EQD37069.1"/>
    </source>
</evidence>
<comment type="caution">
    <text evidence="12">The sequence shown here is derived from an EMBL/GenBank/DDBJ whole genome shotgun (WGS) entry which is preliminary data.</text>
</comment>
<proteinExistence type="inferred from homology"/>
<dbReference type="GO" id="GO:0006396">
    <property type="term" value="P:RNA processing"/>
    <property type="evidence" value="ECO:0007669"/>
    <property type="project" value="InterPro"/>
</dbReference>
<dbReference type="EMBL" id="AUZY01010817">
    <property type="protein sequence ID" value="EQD37069.1"/>
    <property type="molecule type" value="Genomic_DNA"/>
</dbReference>
<dbReference type="FunFam" id="3.90.1860.10:FF:000001">
    <property type="entry name" value="tRNA-splicing ligase RtcB homolog"/>
    <property type="match status" value="1"/>
</dbReference>
<dbReference type="Gene3D" id="3.90.1860.10">
    <property type="entry name" value="tRNA-splicing ligase RtcB"/>
    <property type="match status" value="1"/>
</dbReference>
<name>T1A867_9ZZZZ</name>
<dbReference type="InterPro" id="IPR001233">
    <property type="entry name" value="RtcB"/>
</dbReference>
<dbReference type="PANTHER" id="PTHR11118:SF1">
    <property type="entry name" value="RNA-SPLICING LIGASE RTCB HOMOLOG"/>
    <property type="match status" value="1"/>
</dbReference>
<dbReference type="AlphaFoldDB" id="T1A867"/>
<evidence type="ECO:0000256" key="2">
    <source>
        <dbReference type="ARBA" id="ARBA00008071"/>
    </source>
</evidence>
<dbReference type="Pfam" id="PF01139">
    <property type="entry name" value="RtcB"/>
    <property type="match status" value="1"/>
</dbReference>
<keyword evidence="8" id="KW-0464">Manganese</keyword>
<comment type="similarity">
    <text evidence="2">Belongs to the RtcB family.</text>
</comment>
<dbReference type="GO" id="GO:0170057">
    <property type="term" value="F:RNA ligase (GTP) activity"/>
    <property type="evidence" value="ECO:0007669"/>
    <property type="project" value="UniProtKB-EC"/>
</dbReference>
<feature type="region of interest" description="Disordered" evidence="11">
    <location>
        <begin position="163"/>
        <end position="198"/>
    </location>
</feature>
<evidence type="ECO:0000256" key="11">
    <source>
        <dbReference type="SAM" id="MobiDB-lite"/>
    </source>
</evidence>
<evidence type="ECO:0000256" key="9">
    <source>
        <dbReference type="ARBA" id="ARBA00047746"/>
    </source>
</evidence>
<protein>
    <recommendedName>
        <fullName evidence="3">3'-phosphate/5'-hydroxy nucleic acid ligase</fullName>
        <ecNumber evidence="3">6.5.1.8</ecNumber>
    </recommendedName>
</protein>
<dbReference type="GO" id="GO:0005525">
    <property type="term" value="F:GTP binding"/>
    <property type="evidence" value="ECO:0007669"/>
    <property type="project" value="UniProtKB-KW"/>
</dbReference>
<gene>
    <name evidence="12" type="ORF">B1B_16263</name>
</gene>
<organism evidence="12">
    <name type="scientific">mine drainage metagenome</name>
    <dbReference type="NCBI Taxonomy" id="410659"/>
    <lineage>
        <taxon>unclassified sequences</taxon>
        <taxon>metagenomes</taxon>
        <taxon>ecological metagenomes</taxon>
    </lineage>
</organism>
<keyword evidence="5" id="KW-0479">Metal-binding</keyword>
<evidence type="ECO:0000256" key="4">
    <source>
        <dbReference type="ARBA" id="ARBA00022598"/>
    </source>
</evidence>
<evidence type="ECO:0000256" key="10">
    <source>
        <dbReference type="ARBA" id="ARBA00049514"/>
    </source>
</evidence>
<evidence type="ECO:0000256" key="7">
    <source>
        <dbReference type="ARBA" id="ARBA00023134"/>
    </source>
</evidence>
<evidence type="ECO:0000256" key="3">
    <source>
        <dbReference type="ARBA" id="ARBA00012726"/>
    </source>
</evidence>
<evidence type="ECO:0000256" key="5">
    <source>
        <dbReference type="ARBA" id="ARBA00022723"/>
    </source>
</evidence>
<keyword evidence="6" id="KW-0547">Nucleotide-binding</keyword>
<reference evidence="12" key="1">
    <citation type="submission" date="2013-08" db="EMBL/GenBank/DDBJ databases">
        <authorList>
            <person name="Mendez C."/>
            <person name="Richter M."/>
            <person name="Ferrer M."/>
            <person name="Sanchez J."/>
        </authorList>
    </citation>
    <scope>NUCLEOTIDE SEQUENCE</scope>
</reference>
<evidence type="ECO:0000256" key="8">
    <source>
        <dbReference type="ARBA" id="ARBA00023211"/>
    </source>
</evidence>
<dbReference type="PROSITE" id="PS01288">
    <property type="entry name" value="UPF0027"/>
    <property type="match status" value="1"/>
</dbReference>
<comment type="cofactor">
    <cofactor evidence="1">
        <name>Mn(2+)</name>
        <dbReference type="ChEBI" id="CHEBI:29035"/>
    </cofactor>
</comment>
<keyword evidence="7" id="KW-0342">GTP-binding</keyword>
<reference evidence="12" key="2">
    <citation type="journal article" date="2014" name="ISME J.">
        <title>Microbial stratification in low pH oxic and suboxic macroscopic growths along an acid mine drainage.</title>
        <authorList>
            <person name="Mendez-Garcia C."/>
            <person name="Mesa V."/>
            <person name="Sprenger R.R."/>
            <person name="Richter M."/>
            <person name="Diez M.S."/>
            <person name="Solano J."/>
            <person name="Bargiela R."/>
            <person name="Golyshina O.V."/>
            <person name="Manteca A."/>
            <person name="Ramos J.L."/>
            <person name="Gallego J.R."/>
            <person name="Llorente I."/>
            <person name="Martins Dos Santos V.A."/>
            <person name="Jensen O.N."/>
            <person name="Pelaez A.I."/>
            <person name="Sanchez J."/>
            <person name="Ferrer M."/>
        </authorList>
    </citation>
    <scope>NUCLEOTIDE SEQUENCE</scope>
</reference>